<dbReference type="InterPro" id="IPR041498">
    <property type="entry name" value="Big_6"/>
</dbReference>
<protein>
    <recommendedName>
        <fullName evidence="1">Bacterial Ig domain-containing protein</fullName>
    </recommendedName>
</protein>
<feature type="domain" description="Bacterial Ig" evidence="1">
    <location>
        <begin position="620"/>
        <end position="699"/>
    </location>
</feature>
<evidence type="ECO:0000259" key="1">
    <source>
        <dbReference type="Pfam" id="PF17936"/>
    </source>
</evidence>
<dbReference type="AlphaFoldDB" id="A0A553SQ15"/>
<dbReference type="InterPro" id="IPR013783">
    <property type="entry name" value="Ig-like_fold"/>
</dbReference>
<dbReference type="Pfam" id="PF17936">
    <property type="entry name" value="Big_6"/>
    <property type="match status" value="5"/>
</dbReference>
<dbReference type="Proteomes" id="UP000319837">
    <property type="component" value="Unassembled WGS sequence"/>
</dbReference>
<reference evidence="3" key="1">
    <citation type="submission" date="2018-10" db="EMBL/GenBank/DDBJ databases">
        <title>FDA dAtabase for Regulatory Grade micrObial Sequences (FDA-ARGOS): Supporting development and validation of Infectious Disease Dx tests.</title>
        <authorList>
            <person name="Minogue T."/>
            <person name="Wolcott M."/>
            <person name="Wasieloski L."/>
            <person name="Aguilar W."/>
            <person name="Moore D."/>
            <person name="Tallon L."/>
            <person name="Sadzewicz L."/>
            <person name="Sengamalay N."/>
            <person name="Ott S."/>
            <person name="Godinez A."/>
            <person name="Nagaraj S."/>
            <person name="Vavikolanu K."/>
            <person name="Vyas G."/>
            <person name="Nadendla S."/>
            <person name="George J."/>
            <person name="Sichtig H."/>
        </authorList>
    </citation>
    <scope>NUCLEOTIDE SEQUENCE [LARGE SCALE GENOMIC DNA]</scope>
    <source>
        <strain evidence="3">FDAARGOS_343</strain>
    </source>
</reference>
<evidence type="ECO:0000313" key="2">
    <source>
        <dbReference type="EMBL" id="TRZ39067.1"/>
    </source>
</evidence>
<dbReference type="EMBL" id="RIBP01000004">
    <property type="protein sequence ID" value="TRZ39067.1"/>
    <property type="molecule type" value="Genomic_DNA"/>
</dbReference>
<name>A0A553SQ15_NIACI</name>
<feature type="domain" description="Bacterial Ig" evidence="1">
    <location>
        <begin position="703"/>
        <end position="782"/>
    </location>
</feature>
<accession>A0A553SQ15</accession>
<gene>
    <name evidence="2" type="ORF">CEQ21_15145</name>
</gene>
<proteinExistence type="predicted"/>
<evidence type="ECO:0000313" key="3">
    <source>
        <dbReference type="Proteomes" id="UP000319837"/>
    </source>
</evidence>
<feature type="domain" description="Bacterial Ig" evidence="1">
    <location>
        <begin position="536"/>
        <end position="616"/>
    </location>
</feature>
<sequence length="864" mass="92856">MRLGTSKTQSELYYTDTIYFKVTNPFYAGKALDISSGTSYYSLISNESTNAYMSESTSSLEINNDEYTLNKNLGKEAYMLDYVIPFDSEDADKVTARNTRSVLASYEEGDSKSFWVTNMETEQNYQLTAKLLYSGTHNNVWVYNNQLTAEEAAQLGQEFDNSIHSTVTANFGTESDVNNDGKVNILTFDIQDGFNGTGGFVAGYFSPVDLYNYTNSNKSEIFYLDTYPLMEKSGGEPDVSEAYMTLAHEFQHMVSYNQNVFVQGKTQLDTWLDEGMSMAAEQMYAKNALQSRIDYYNTSTSITAGQSLLNWDYYGDTLANYSLSYLFLQYLKYQAGQGDSIFKEIIADTNSNYKAVEDVIHKYIDPNISFGQFMTNFRAALVLKKDSGPYGFNGVPAFDALKVKLYSDTSTLSLKGGGAVVMALSSPENFVVPAAKGADITYTMLTSGSSTAVPTTPTVYAIADTDTKLSGIAEPYTTIKITANGSIIGSGTAASNGIFQITIPKQKAGTKLAVYSVNAMGSRSSETVIAVQDKTAPAKPYVSSVGDNQTTVTGTAEAGATVQVRSGYTTIGKATAGDKGAFKIAISKQKAGVKLYVSATDKAGNKGMDTTVTVIDQTPPAKPKVLTVIDTSTAMTGSAEAGSIIQIRSGNTIIAKGTVSANGGYLVPITKQKAGTKLYVNATDKAGNKSEDTIVTVLDKTPPSKPSVTSISDLTTYVTGKTEAKAKVYVKRGSTTLGSATADSKGAYKVKIAKQKAGTYLTVYAEDAAHNKSSSVSIKVADKTAPGIPSAKTVTYKSTSISGSAEKYATVYVYRGSKYLGKASVNSKGTYTVKISKQKKSTSLKLYAKDKAGNKSNYRTIKVK</sequence>
<feature type="domain" description="Bacterial Ig" evidence="1">
    <location>
        <begin position="454"/>
        <end position="533"/>
    </location>
</feature>
<organism evidence="2 3">
    <name type="scientific">Niallia circulans</name>
    <name type="common">Bacillus circulans</name>
    <dbReference type="NCBI Taxonomy" id="1397"/>
    <lineage>
        <taxon>Bacteria</taxon>
        <taxon>Bacillati</taxon>
        <taxon>Bacillota</taxon>
        <taxon>Bacilli</taxon>
        <taxon>Bacillales</taxon>
        <taxon>Bacillaceae</taxon>
        <taxon>Niallia</taxon>
    </lineage>
</organism>
<comment type="caution">
    <text evidence="2">The sequence shown here is derived from an EMBL/GenBank/DDBJ whole genome shotgun (WGS) entry which is preliminary data.</text>
</comment>
<dbReference type="Gene3D" id="2.60.40.10">
    <property type="entry name" value="Immunoglobulins"/>
    <property type="match status" value="5"/>
</dbReference>
<feature type="domain" description="Bacterial Ig" evidence="1">
    <location>
        <begin position="785"/>
        <end position="863"/>
    </location>
</feature>